<gene>
    <name evidence="1" type="ORF">AYM40_07350</name>
</gene>
<accession>A0A160FIT8</accession>
<keyword evidence="2" id="KW-1185">Reference proteome</keyword>
<proteinExistence type="predicted"/>
<dbReference type="KEGG" id="buz:AYM40_07350"/>
<dbReference type="AlphaFoldDB" id="A0A160FIT8"/>
<sequence>MPSVATKSLNLTIGAMSRAASDPEGLSYPPSEPFDSGGACSLVHAAVNSLLSHARHLLPARKFGSSDETD</sequence>
<evidence type="ECO:0000313" key="1">
    <source>
        <dbReference type="EMBL" id="ANB72200.1"/>
    </source>
</evidence>
<name>A0A160FIT8_9BURK</name>
<reference evidence="1 2" key="1">
    <citation type="journal article" date="2016" name="Gene">
        <title>PacBio SMRT assembly of a complex multi-replicon genome reveals chlorocatechol degradative operon in a region of genome plasticity.</title>
        <authorList>
            <person name="Ricker N."/>
            <person name="Shen S.Y."/>
            <person name="Goordial J."/>
            <person name="Jin S."/>
            <person name="Fulthorpe R.R."/>
        </authorList>
    </citation>
    <scope>NUCLEOTIDE SEQUENCE [LARGE SCALE GENOMIC DNA]</scope>
    <source>
        <strain evidence="1 2">OLGA172</strain>
    </source>
</reference>
<evidence type="ECO:0000313" key="2">
    <source>
        <dbReference type="Proteomes" id="UP000076852"/>
    </source>
</evidence>
<dbReference type="Proteomes" id="UP000076852">
    <property type="component" value="Chromosome 1"/>
</dbReference>
<protein>
    <submittedName>
        <fullName evidence="1">Uncharacterized protein</fullName>
    </submittedName>
</protein>
<dbReference type="EMBL" id="CP014578">
    <property type="protein sequence ID" value="ANB72200.1"/>
    <property type="molecule type" value="Genomic_DNA"/>
</dbReference>
<organism evidence="1 2">
    <name type="scientific">Paraburkholderia phytofirmans OLGA172</name>
    <dbReference type="NCBI Taxonomy" id="1417228"/>
    <lineage>
        <taxon>Bacteria</taxon>
        <taxon>Pseudomonadati</taxon>
        <taxon>Pseudomonadota</taxon>
        <taxon>Betaproteobacteria</taxon>
        <taxon>Burkholderiales</taxon>
        <taxon>Burkholderiaceae</taxon>
        <taxon>Paraburkholderia</taxon>
    </lineage>
</organism>